<keyword evidence="1" id="KW-1133">Transmembrane helix</keyword>
<protein>
    <submittedName>
        <fullName evidence="2">Uncharacterized protein</fullName>
    </submittedName>
</protein>
<dbReference type="AlphaFoldDB" id="A0A9P4Q8G7"/>
<reference evidence="2" key="1">
    <citation type="journal article" date="2020" name="Stud. Mycol.">
        <title>101 Dothideomycetes genomes: a test case for predicting lifestyles and emergence of pathogens.</title>
        <authorList>
            <person name="Haridas S."/>
            <person name="Albert R."/>
            <person name="Binder M."/>
            <person name="Bloem J."/>
            <person name="Labutti K."/>
            <person name="Salamov A."/>
            <person name="Andreopoulos B."/>
            <person name="Baker S."/>
            <person name="Barry K."/>
            <person name="Bills G."/>
            <person name="Bluhm B."/>
            <person name="Cannon C."/>
            <person name="Castanera R."/>
            <person name="Culley D."/>
            <person name="Daum C."/>
            <person name="Ezra D."/>
            <person name="Gonzalez J."/>
            <person name="Henrissat B."/>
            <person name="Kuo A."/>
            <person name="Liang C."/>
            <person name="Lipzen A."/>
            <person name="Lutzoni F."/>
            <person name="Magnuson J."/>
            <person name="Mondo S."/>
            <person name="Nolan M."/>
            <person name="Ohm R."/>
            <person name="Pangilinan J."/>
            <person name="Park H.-J."/>
            <person name="Ramirez L."/>
            <person name="Alfaro M."/>
            <person name="Sun H."/>
            <person name="Tritt A."/>
            <person name="Yoshinaga Y."/>
            <person name="Zwiers L.-H."/>
            <person name="Turgeon B."/>
            <person name="Goodwin S."/>
            <person name="Spatafora J."/>
            <person name="Crous P."/>
            <person name="Grigoriev I."/>
        </authorList>
    </citation>
    <scope>NUCLEOTIDE SEQUENCE</scope>
    <source>
        <strain evidence="2">CBS 116435</strain>
    </source>
</reference>
<keyword evidence="1" id="KW-0812">Transmembrane</keyword>
<organism evidence="2 3">
    <name type="scientific">Polychaeton citri CBS 116435</name>
    <dbReference type="NCBI Taxonomy" id="1314669"/>
    <lineage>
        <taxon>Eukaryota</taxon>
        <taxon>Fungi</taxon>
        <taxon>Dikarya</taxon>
        <taxon>Ascomycota</taxon>
        <taxon>Pezizomycotina</taxon>
        <taxon>Dothideomycetes</taxon>
        <taxon>Dothideomycetidae</taxon>
        <taxon>Capnodiales</taxon>
        <taxon>Capnodiaceae</taxon>
        <taxon>Polychaeton</taxon>
    </lineage>
</organism>
<dbReference type="Proteomes" id="UP000799441">
    <property type="component" value="Unassembled WGS sequence"/>
</dbReference>
<evidence type="ECO:0000256" key="1">
    <source>
        <dbReference type="SAM" id="Phobius"/>
    </source>
</evidence>
<feature type="transmembrane region" description="Helical" evidence="1">
    <location>
        <begin position="52"/>
        <end position="71"/>
    </location>
</feature>
<proteinExistence type="predicted"/>
<accession>A0A9P4Q8G7</accession>
<comment type="caution">
    <text evidence="2">The sequence shown here is derived from an EMBL/GenBank/DDBJ whole genome shotgun (WGS) entry which is preliminary data.</text>
</comment>
<sequence>MPARTAAKATAVPPVRSTFWCQEYTYTQTQRYITSPHLPTSLTLHILTSTSLLPFSSILVRLFSIVVLVAFQLSAIR</sequence>
<keyword evidence="3" id="KW-1185">Reference proteome</keyword>
<name>A0A9P4Q8G7_9PEZI</name>
<keyword evidence="1" id="KW-0472">Membrane</keyword>
<dbReference type="EMBL" id="MU003790">
    <property type="protein sequence ID" value="KAF2721520.1"/>
    <property type="molecule type" value="Genomic_DNA"/>
</dbReference>
<evidence type="ECO:0000313" key="3">
    <source>
        <dbReference type="Proteomes" id="UP000799441"/>
    </source>
</evidence>
<gene>
    <name evidence="2" type="ORF">K431DRAFT_284895</name>
</gene>
<evidence type="ECO:0000313" key="2">
    <source>
        <dbReference type="EMBL" id="KAF2721520.1"/>
    </source>
</evidence>